<comment type="similarity">
    <text evidence="6">Belongs to the methyltransferase superfamily. RNA methyltransferase RsmG family.</text>
</comment>
<dbReference type="AlphaFoldDB" id="A0A1H9C519"/>
<feature type="binding site" evidence="6">
    <location>
        <begin position="130"/>
        <end position="131"/>
    </location>
    <ligand>
        <name>S-adenosyl-L-methionine</name>
        <dbReference type="ChEBI" id="CHEBI:59789"/>
    </ligand>
</feature>
<dbReference type="PIRSF" id="PIRSF003078">
    <property type="entry name" value="GidB"/>
    <property type="match status" value="1"/>
</dbReference>
<evidence type="ECO:0000256" key="5">
    <source>
        <dbReference type="ARBA" id="ARBA00022691"/>
    </source>
</evidence>
<comment type="subcellular location">
    <subcellularLocation>
        <location evidence="6">Cytoplasm</location>
    </subcellularLocation>
</comment>
<feature type="binding site" evidence="6">
    <location>
        <position position="145"/>
    </location>
    <ligand>
        <name>S-adenosyl-L-methionine</name>
        <dbReference type="ChEBI" id="CHEBI:59789"/>
    </ligand>
</feature>
<dbReference type="RefSeq" id="WP_090206114.1">
    <property type="nucleotide sequence ID" value="NZ_FOFO01000012.1"/>
</dbReference>
<protein>
    <recommendedName>
        <fullName evidence="6">Ribosomal RNA small subunit methyltransferase G</fullName>
        <ecNumber evidence="6">2.1.1.170</ecNumber>
    </recommendedName>
    <alternativeName>
        <fullName evidence="6">16S rRNA 7-methylguanosine methyltransferase</fullName>
        <shortName evidence="6">16S rRNA m7G methyltransferase</shortName>
    </alternativeName>
</protein>
<keyword evidence="3 6" id="KW-0489">Methyltransferase</keyword>
<dbReference type="SUPFAM" id="SSF53335">
    <property type="entry name" value="S-adenosyl-L-methionine-dependent methyltransferases"/>
    <property type="match status" value="1"/>
</dbReference>
<dbReference type="PANTHER" id="PTHR31760">
    <property type="entry name" value="S-ADENOSYL-L-METHIONINE-DEPENDENT METHYLTRANSFERASES SUPERFAMILY PROTEIN"/>
    <property type="match status" value="1"/>
</dbReference>
<dbReference type="EMBL" id="FOFO01000012">
    <property type="protein sequence ID" value="SEP96375.1"/>
    <property type="molecule type" value="Genomic_DNA"/>
</dbReference>
<evidence type="ECO:0000256" key="1">
    <source>
        <dbReference type="ARBA" id="ARBA00022490"/>
    </source>
</evidence>
<feature type="binding site" evidence="6">
    <location>
        <position position="84"/>
    </location>
    <ligand>
        <name>S-adenosyl-L-methionine</name>
        <dbReference type="ChEBI" id="CHEBI:59789"/>
    </ligand>
</feature>
<feature type="binding site" evidence="6">
    <location>
        <position position="79"/>
    </location>
    <ligand>
        <name>S-adenosyl-L-methionine</name>
        <dbReference type="ChEBI" id="CHEBI:59789"/>
    </ligand>
</feature>
<dbReference type="OrthoDB" id="9808773at2"/>
<accession>A0A1H9C519</accession>
<gene>
    <name evidence="6" type="primary">rsmG</name>
    <name evidence="7" type="ORF">SAMN05421693_11256</name>
</gene>
<evidence type="ECO:0000256" key="2">
    <source>
        <dbReference type="ARBA" id="ARBA00022552"/>
    </source>
</evidence>
<comment type="catalytic activity">
    <reaction evidence="6">
        <text>guanosine(527) in 16S rRNA + S-adenosyl-L-methionine = N(7)-methylguanosine(527) in 16S rRNA + S-adenosyl-L-homocysteine</text>
        <dbReference type="Rhea" id="RHEA:42732"/>
        <dbReference type="Rhea" id="RHEA-COMP:10209"/>
        <dbReference type="Rhea" id="RHEA-COMP:10210"/>
        <dbReference type="ChEBI" id="CHEBI:57856"/>
        <dbReference type="ChEBI" id="CHEBI:59789"/>
        <dbReference type="ChEBI" id="CHEBI:74269"/>
        <dbReference type="ChEBI" id="CHEBI:74480"/>
        <dbReference type="EC" id="2.1.1.170"/>
    </reaction>
</comment>
<organism evidence="7 8">
    <name type="scientific">Ectothiorhodospira magna</name>
    <dbReference type="NCBI Taxonomy" id="867345"/>
    <lineage>
        <taxon>Bacteria</taxon>
        <taxon>Pseudomonadati</taxon>
        <taxon>Pseudomonadota</taxon>
        <taxon>Gammaproteobacteria</taxon>
        <taxon>Chromatiales</taxon>
        <taxon>Ectothiorhodospiraceae</taxon>
        <taxon>Ectothiorhodospira</taxon>
    </lineage>
</organism>
<dbReference type="CDD" id="cd02440">
    <property type="entry name" value="AdoMet_MTases"/>
    <property type="match status" value="1"/>
</dbReference>
<dbReference type="GO" id="GO:0070043">
    <property type="term" value="F:rRNA (guanine-N7-)-methyltransferase activity"/>
    <property type="evidence" value="ECO:0007669"/>
    <property type="project" value="UniProtKB-UniRule"/>
</dbReference>
<dbReference type="InterPro" id="IPR029063">
    <property type="entry name" value="SAM-dependent_MTases_sf"/>
</dbReference>
<dbReference type="EC" id="2.1.1.170" evidence="6"/>
<keyword evidence="5 6" id="KW-0949">S-adenosyl-L-methionine</keyword>
<keyword evidence="8" id="KW-1185">Reference proteome</keyword>
<reference evidence="7 8" key="1">
    <citation type="submission" date="2016-10" db="EMBL/GenBank/DDBJ databases">
        <authorList>
            <person name="de Groot N.N."/>
        </authorList>
    </citation>
    <scope>NUCLEOTIDE SEQUENCE [LARGE SCALE GENOMIC DNA]</scope>
    <source>
        <strain evidence="7 8">B7-7</strain>
    </source>
</reference>
<dbReference type="Pfam" id="PF02527">
    <property type="entry name" value="GidB"/>
    <property type="match status" value="1"/>
</dbReference>
<comment type="caution">
    <text evidence="6">Lacks conserved residue(s) required for the propagation of feature annotation.</text>
</comment>
<dbReference type="Proteomes" id="UP000199496">
    <property type="component" value="Unassembled WGS sequence"/>
</dbReference>
<evidence type="ECO:0000313" key="8">
    <source>
        <dbReference type="Proteomes" id="UP000199496"/>
    </source>
</evidence>
<dbReference type="STRING" id="867345.SAMN05421693_11256"/>
<keyword evidence="1 6" id="KW-0963">Cytoplasm</keyword>
<evidence type="ECO:0000256" key="3">
    <source>
        <dbReference type="ARBA" id="ARBA00022603"/>
    </source>
</evidence>
<keyword evidence="4 6" id="KW-0808">Transferase</keyword>
<name>A0A1H9C519_9GAMM</name>
<dbReference type="GO" id="GO:0005829">
    <property type="term" value="C:cytosol"/>
    <property type="evidence" value="ECO:0007669"/>
    <property type="project" value="TreeGrafter"/>
</dbReference>
<dbReference type="Gene3D" id="3.40.50.150">
    <property type="entry name" value="Vaccinia Virus protein VP39"/>
    <property type="match status" value="1"/>
</dbReference>
<sequence>MSHALPPAANELLRDGLTALSLPPGLAPPLARYLCLMERWNRAYNLTAVRDFEAMVQRHLLDSLAVLPWVRGPRIADIGTGPGLPGIPLALARPDWQLVLLDSGGKKTRFLRQAVMALEMDNVVVVQDRVENYHPDEGFDTVISRAFAATAAFTRLAGHLCAPEGQLLAMKGRDTDDDPQALPTGWRVVATHSLQVPGLAAARHLVEINKD</sequence>
<dbReference type="HAMAP" id="MF_00074">
    <property type="entry name" value="16SrRNA_methyltr_G"/>
    <property type="match status" value="1"/>
</dbReference>
<dbReference type="InterPro" id="IPR003682">
    <property type="entry name" value="rRNA_ssu_MeTfrase_G"/>
</dbReference>
<keyword evidence="2 6" id="KW-0698">rRNA processing</keyword>
<evidence type="ECO:0000313" key="7">
    <source>
        <dbReference type="EMBL" id="SEP96375.1"/>
    </source>
</evidence>
<dbReference type="NCBIfam" id="TIGR00138">
    <property type="entry name" value="rsmG_gidB"/>
    <property type="match status" value="1"/>
</dbReference>
<evidence type="ECO:0000256" key="4">
    <source>
        <dbReference type="ARBA" id="ARBA00022679"/>
    </source>
</evidence>
<proteinExistence type="inferred from homology"/>
<comment type="function">
    <text evidence="6">Specifically methylates the N7 position of guanine in position 527 of 16S rRNA.</text>
</comment>
<dbReference type="PANTHER" id="PTHR31760:SF0">
    <property type="entry name" value="S-ADENOSYL-L-METHIONINE-DEPENDENT METHYLTRANSFERASES SUPERFAMILY PROTEIN"/>
    <property type="match status" value="1"/>
</dbReference>
<evidence type="ECO:0000256" key="6">
    <source>
        <dbReference type="HAMAP-Rule" id="MF_00074"/>
    </source>
</evidence>